<protein>
    <submittedName>
        <fullName evidence="1">Uncharacterized protein</fullName>
    </submittedName>
</protein>
<dbReference type="AlphaFoldDB" id="A0A4Y2C3A7"/>
<dbReference type="PANTHER" id="PTHR43881:SF1">
    <property type="entry name" value="GAMMA-GLUTAMYLTRANSPEPTIDASE (AFU_ORTHOLOGUE AFUA_4G13580)"/>
    <property type="match status" value="1"/>
</dbReference>
<dbReference type="EMBL" id="BGPR01237447">
    <property type="protein sequence ID" value="GBL97804.1"/>
    <property type="molecule type" value="Genomic_DNA"/>
</dbReference>
<evidence type="ECO:0000313" key="2">
    <source>
        <dbReference type="Proteomes" id="UP000499080"/>
    </source>
</evidence>
<feature type="non-terminal residue" evidence="1">
    <location>
        <position position="1"/>
    </location>
</feature>
<dbReference type="InterPro" id="IPR029055">
    <property type="entry name" value="Ntn_hydrolases_N"/>
</dbReference>
<proteinExistence type="predicted"/>
<dbReference type="Proteomes" id="UP000499080">
    <property type="component" value="Unassembled WGS sequence"/>
</dbReference>
<dbReference type="OrthoDB" id="6413471at2759"/>
<dbReference type="PANTHER" id="PTHR43881">
    <property type="entry name" value="GAMMA-GLUTAMYLTRANSPEPTIDASE (AFU_ORTHOLOGUE AFUA_4G13580)"/>
    <property type="match status" value="1"/>
</dbReference>
<name>A0A4Y2C3A7_ARAVE</name>
<dbReference type="PRINTS" id="PR01210">
    <property type="entry name" value="GGTRANSPTASE"/>
</dbReference>
<accession>A0A4Y2C3A7</accession>
<gene>
    <name evidence="1" type="ORF">AVEN_257500_1</name>
</gene>
<dbReference type="Pfam" id="PF01019">
    <property type="entry name" value="G_glu_transpept"/>
    <property type="match status" value="1"/>
</dbReference>
<reference evidence="1 2" key="1">
    <citation type="journal article" date="2019" name="Sci. Rep.">
        <title>Orb-weaving spider Araneus ventricosus genome elucidates the spidroin gene catalogue.</title>
        <authorList>
            <person name="Kono N."/>
            <person name="Nakamura H."/>
            <person name="Ohtoshi R."/>
            <person name="Moran D.A.P."/>
            <person name="Shinohara A."/>
            <person name="Yoshida Y."/>
            <person name="Fujiwara M."/>
            <person name="Mori M."/>
            <person name="Tomita M."/>
            <person name="Arakawa K."/>
        </authorList>
    </citation>
    <scope>NUCLEOTIDE SEQUENCE [LARGE SCALE GENOMIC DNA]</scope>
</reference>
<dbReference type="InterPro" id="IPR052896">
    <property type="entry name" value="GGT-like_enzyme"/>
</dbReference>
<sequence length="156" mass="16817">YFLQIVTTLQEISCCASAECFSVSSSSGRTGKNATLDKVRAAGITNTMAREVFNHGLWVSVPGTIAGMVKVVEEFGSGKLTMKEIFGPAIRLAEEGVPIPFKHAMMWDTCQETFRHSKNANDLLIDGRAPAPGDIIYAPKLAKVLRVSPPTLSGVF</sequence>
<organism evidence="1 2">
    <name type="scientific">Araneus ventricosus</name>
    <name type="common">Orbweaver spider</name>
    <name type="synonym">Epeira ventricosa</name>
    <dbReference type="NCBI Taxonomy" id="182803"/>
    <lineage>
        <taxon>Eukaryota</taxon>
        <taxon>Metazoa</taxon>
        <taxon>Ecdysozoa</taxon>
        <taxon>Arthropoda</taxon>
        <taxon>Chelicerata</taxon>
        <taxon>Arachnida</taxon>
        <taxon>Araneae</taxon>
        <taxon>Araneomorphae</taxon>
        <taxon>Entelegynae</taxon>
        <taxon>Araneoidea</taxon>
        <taxon>Araneidae</taxon>
        <taxon>Araneus</taxon>
    </lineage>
</organism>
<evidence type="ECO:0000313" key="1">
    <source>
        <dbReference type="EMBL" id="GBL97804.1"/>
    </source>
</evidence>
<dbReference type="SUPFAM" id="SSF56235">
    <property type="entry name" value="N-terminal nucleophile aminohydrolases (Ntn hydrolases)"/>
    <property type="match status" value="1"/>
</dbReference>
<comment type="caution">
    <text evidence="1">The sequence shown here is derived from an EMBL/GenBank/DDBJ whole genome shotgun (WGS) entry which is preliminary data.</text>
</comment>
<keyword evidence="2" id="KW-1185">Reference proteome</keyword>